<feature type="compositionally biased region" description="Low complexity" evidence="1">
    <location>
        <begin position="332"/>
        <end position="356"/>
    </location>
</feature>
<dbReference type="PANTHER" id="PTHR38166:SF1">
    <property type="entry name" value="C2H2-TYPE DOMAIN-CONTAINING PROTEIN"/>
    <property type="match status" value="1"/>
</dbReference>
<dbReference type="Proteomes" id="UP000018144">
    <property type="component" value="Unassembled WGS sequence"/>
</dbReference>
<feature type="region of interest" description="Disordered" evidence="1">
    <location>
        <begin position="276"/>
        <end position="299"/>
    </location>
</feature>
<feature type="compositionally biased region" description="Gly residues" evidence="1">
    <location>
        <begin position="357"/>
        <end position="373"/>
    </location>
</feature>
<dbReference type="PANTHER" id="PTHR38166">
    <property type="entry name" value="C2H2-TYPE DOMAIN-CONTAINING PROTEIN-RELATED"/>
    <property type="match status" value="1"/>
</dbReference>
<proteinExistence type="predicted"/>
<feature type="region of interest" description="Disordered" evidence="1">
    <location>
        <begin position="1"/>
        <end position="22"/>
    </location>
</feature>
<evidence type="ECO:0000313" key="2">
    <source>
        <dbReference type="EMBL" id="CCX30971.1"/>
    </source>
</evidence>
<reference evidence="2 3" key="1">
    <citation type="journal article" date="2013" name="PLoS Genet.">
        <title>The genome and development-dependent transcriptomes of Pyronema confluens: a window into fungal evolution.</title>
        <authorList>
            <person name="Traeger S."/>
            <person name="Altegoer F."/>
            <person name="Freitag M."/>
            <person name="Gabaldon T."/>
            <person name="Kempken F."/>
            <person name="Kumar A."/>
            <person name="Marcet-Houben M."/>
            <person name="Poggeler S."/>
            <person name="Stajich J.E."/>
            <person name="Nowrousian M."/>
        </authorList>
    </citation>
    <scope>NUCLEOTIDE SEQUENCE [LARGE SCALE GENOMIC DNA]</scope>
    <source>
        <strain evidence="3">CBS 100304</strain>
        <tissue evidence="2">Vegetative mycelium</tissue>
    </source>
</reference>
<feature type="compositionally biased region" description="Polar residues" evidence="1">
    <location>
        <begin position="241"/>
        <end position="262"/>
    </location>
</feature>
<keyword evidence="3" id="KW-1185">Reference proteome</keyword>
<evidence type="ECO:0008006" key="4">
    <source>
        <dbReference type="Google" id="ProtNLM"/>
    </source>
</evidence>
<gene>
    <name evidence="2" type="ORF">PCON_09647</name>
</gene>
<protein>
    <recommendedName>
        <fullName evidence="4">C2H2-type domain-containing protein</fullName>
    </recommendedName>
</protein>
<dbReference type="OrthoDB" id="4161727at2759"/>
<dbReference type="STRING" id="1076935.U4LTP6"/>
<feature type="compositionally biased region" description="Polar residues" evidence="1">
    <location>
        <begin position="1"/>
        <end position="10"/>
    </location>
</feature>
<name>U4LTP6_PYROM</name>
<evidence type="ECO:0000256" key="1">
    <source>
        <dbReference type="SAM" id="MobiDB-lite"/>
    </source>
</evidence>
<feature type="region of interest" description="Disordered" evidence="1">
    <location>
        <begin position="240"/>
        <end position="262"/>
    </location>
</feature>
<dbReference type="EMBL" id="HF935505">
    <property type="protein sequence ID" value="CCX30971.1"/>
    <property type="molecule type" value="Genomic_DNA"/>
</dbReference>
<feature type="compositionally biased region" description="Low complexity" evidence="1">
    <location>
        <begin position="288"/>
        <end position="299"/>
    </location>
</feature>
<feature type="region of interest" description="Disordered" evidence="1">
    <location>
        <begin position="323"/>
        <end position="378"/>
    </location>
</feature>
<accession>U4LTP6</accession>
<sequence length="654" mass="71984">MASHLYSSPPTDGARLSPYTQHECTPRIPSHTTFPLYGSSFDYQPRSPLDLKHSYYDDIVYHRLYVYTDSDPNATNYQLSTGPLRVPIMEKCYLWFKGCNAKFNNTTPNDSSKPTAWMLHITDDHMDQQKAISSIGSTYQCGLCNALFDRNSTWNTVLSHAQSHVVSGEPRYDDALLRLLKDFGVLTDEDYRSALSHQLRPSRLSRDPDKIVQAQNASIKLTDLMDGLSLLPAALEDDNCPPSSLRRSLTLPPTSSSIINSGDTSFISSAAIDFPKKSLSPPKETEGSSRSGSPGSIGSLSSSYEVIDFDDHNNCVTTCPCEGSGKRRKVAGNSGRSQQNSSGNQGPFRNGGNRSPPGGGGGGDGTGRGGGNNHTGELSLSNEAERHFACPYYKHNQIDYQHTTCATWGDKDQHRVKTHVMRKHLQPKECTRQCGFRAGQGFQIREHEMNACPTNQTYAPLDDDTRRKAEKIENWRGITWKEIYACLFDCDESDAPDPYIYKSVSRPITPNTNPTPPTEAIQIDPIANSKHIEELGIVMWEGIAPLMREVWMKEFPSLYRNCITKMSTGTFGEASTNTSLIVHTEVTPYPGGASSSTNTNPIVQVIPPSEAVSSSITQLNAANDSEWFDSLIEVEDSYVPGDGNLGCSTGGLFI</sequence>
<evidence type="ECO:0000313" key="3">
    <source>
        <dbReference type="Proteomes" id="UP000018144"/>
    </source>
</evidence>
<organism evidence="2 3">
    <name type="scientific">Pyronema omphalodes (strain CBS 100304)</name>
    <name type="common">Pyronema confluens</name>
    <dbReference type="NCBI Taxonomy" id="1076935"/>
    <lineage>
        <taxon>Eukaryota</taxon>
        <taxon>Fungi</taxon>
        <taxon>Dikarya</taxon>
        <taxon>Ascomycota</taxon>
        <taxon>Pezizomycotina</taxon>
        <taxon>Pezizomycetes</taxon>
        <taxon>Pezizales</taxon>
        <taxon>Pyronemataceae</taxon>
        <taxon>Pyronema</taxon>
    </lineage>
</organism>
<dbReference type="AlphaFoldDB" id="U4LTP6"/>